<dbReference type="GO" id="GO:0005524">
    <property type="term" value="F:ATP binding"/>
    <property type="evidence" value="ECO:0007669"/>
    <property type="project" value="UniProtKB-UniRule"/>
</dbReference>
<feature type="binding site" evidence="7">
    <location>
        <begin position="32"/>
        <end position="39"/>
    </location>
    <ligand>
        <name>ATP</name>
        <dbReference type="ChEBI" id="CHEBI:30616"/>
    </ligand>
</feature>
<keyword evidence="3 7" id="KW-0547">Nucleotide-binding</keyword>
<comment type="caution">
    <text evidence="9">The sequence shown here is derived from an EMBL/GenBank/DDBJ whole genome shotgun (WGS) entry which is preliminary data.</text>
</comment>
<evidence type="ECO:0000256" key="7">
    <source>
        <dbReference type="HAMAP-Rule" id="MF_01894"/>
    </source>
</evidence>
<keyword evidence="2 7" id="KW-0963">Cytoplasm</keyword>
<organism evidence="9 10">
    <name type="scientific">Candidatus Faeciplasma pullistercoris</name>
    <dbReference type="NCBI Taxonomy" id="2840800"/>
    <lineage>
        <taxon>Bacteria</taxon>
        <taxon>Bacillati</taxon>
        <taxon>Bacillota</taxon>
        <taxon>Clostridia</taxon>
        <taxon>Eubacteriales</taxon>
        <taxon>Oscillospiraceae</taxon>
        <taxon>Oscillospiraceae incertae sedis</taxon>
        <taxon>Candidatus Faeciplasma</taxon>
    </lineage>
</organism>
<evidence type="ECO:0000256" key="3">
    <source>
        <dbReference type="ARBA" id="ARBA00022741"/>
    </source>
</evidence>
<evidence type="ECO:0000256" key="1">
    <source>
        <dbReference type="ARBA" id="ARBA00004496"/>
    </source>
</evidence>
<dbReference type="Pfam" id="PF02463">
    <property type="entry name" value="SMC_N"/>
    <property type="match status" value="1"/>
</dbReference>
<dbReference type="InterPro" id="IPR027417">
    <property type="entry name" value="P-loop_NTPase"/>
</dbReference>
<comment type="similarity">
    <text evidence="7">Belongs to the SMC family.</text>
</comment>
<dbReference type="InterPro" id="IPR036277">
    <property type="entry name" value="SMC_hinge_sf"/>
</dbReference>
<reference evidence="9" key="1">
    <citation type="submission" date="2020-10" db="EMBL/GenBank/DDBJ databases">
        <authorList>
            <person name="Gilroy R."/>
        </authorList>
    </citation>
    <scope>NUCLEOTIDE SEQUENCE</scope>
    <source>
        <strain evidence="9">CHK33-4379</strain>
    </source>
</reference>
<dbReference type="FunFam" id="3.40.50.300:FF:000901">
    <property type="entry name" value="Chromosome partition protein Smc"/>
    <property type="match status" value="1"/>
</dbReference>
<reference evidence="9" key="2">
    <citation type="journal article" date="2021" name="PeerJ">
        <title>Extensive microbial diversity within the chicken gut microbiome revealed by metagenomics and culture.</title>
        <authorList>
            <person name="Gilroy R."/>
            <person name="Ravi A."/>
            <person name="Getino M."/>
            <person name="Pursley I."/>
            <person name="Horton D.L."/>
            <person name="Alikhan N.F."/>
            <person name="Baker D."/>
            <person name="Gharbi K."/>
            <person name="Hall N."/>
            <person name="Watson M."/>
            <person name="Adriaenssens E.M."/>
            <person name="Foster-Nyarko E."/>
            <person name="Jarju S."/>
            <person name="Secka A."/>
            <person name="Antonio M."/>
            <person name="Oren A."/>
            <person name="Chaudhuri R.R."/>
            <person name="La Ragione R."/>
            <person name="Hildebrand F."/>
            <person name="Pallen M.J."/>
        </authorList>
    </citation>
    <scope>NUCLEOTIDE SEQUENCE</scope>
    <source>
        <strain evidence="9">CHK33-4379</strain>
    </source>
</reference>
<dbReference type="Gene3D" id="3.30.70.1620">
    <property type="match status" value="1"/>
</dbReference>
<protein>
    <recommendedName>
        <fullName evidence="7">Chromosome partition protein Smc</fullName>
    </recommendedName>
</protein>
<dbReference type="InterPro" id="IPR010935">
    <property type="entry name" value="SMC_hinge"/>
</dbReference>
<dbReference type="PANTHER" id="PTHR43977">
    <property type="entry name" value="STRUCTURAL MAINTENANCE OF CHROMOSOMES PROTEIN 3"/>
    <property type="match status" value="1"/>
</dbReference>
<dbReference type="GO" id="GO:0003677">
    <property type="term" value="F:DNA binding"/>
    <property type="evidence" value="ECO:0007669"/>
    <property type="project" value="UniProtKB-UniRule"/>
</dbReference>
<dbReference type="SMART" id="SM00968">
    <property type="entry name" value="SMC_hinge"/>
    <property type="match status" value="1"/>
</dbReference>
<comment type="domain">
    <text evidence="7">Contains large globular domains required for ATP hydrolysis at each terminus and a third globular domain forming a flexible hinge near the middle of the molecule. These domains are separated by coiled-coil structures.</text>
</comment>
<dbReference type="GO" id="GO:0005694">
    <property type="term" value="C:chromosome"/>
    <property type="evidence" value="ECO:0007669"/>
    <property type="project" value="InterPro"/>
</dbReference>
<keyword evidence="5 7" id="KW-0175">Coiled coil</keyword>
<dbReference type="Gene3D" id="1.20.1060.20">
    <property type="match status" value="1"/>
</dbReference>
<evidence type="ECO:0000256" key="4">
    <source>
        <dbReference type="ARBA" id="ARBA00022840"/>
    </source>
</evidence>
<dbReference type="HAMAP" id="MF_01894">
    <property type="entry name" value="Smc_prok"/>
    <property type="match status" value="1"/>
</dbReference>
<evidence type="ECO:0000256" key="6">
    <source>
        <dbReference type="ARBA" id="ARBA00023125"/>
    </source>
</evidence>
<proteinExistence type="inferred from homology"/>
<dbReference type="NCBIfam" id="TIGR02168">
    <property type="entry name" value="SMC_prok_B"/>
    <property type="match status" value="1"/>
</dbReference>
<dbReference type="Gene3D" id="3.40.50.300">
    <property type="entry name" value="P-loop containing nucleotide triphosphate hydrolases"/>
    <property type="match status" value="2"/>
</dbReference>
<dbReference type="InterPro" id="IPR024704">
    <property type="entry name" value="SMC"/>
</dbReference>
<evidence type="ECO:0000313" key="10">
    <source>
        <dbReference type="Proteomes" id="UP000824136"/>
    </source>
</evidence>
<dbReference type="CDD" id="cd03278">
    <property type="entry name" value="ABC_SMC_barmotin"/>
    <property type="match status" value="1"/>
</dbReference>
<evidence type="ECO:0000259" key="8">
    <source>
        <dbReference type="SMART" id="SM00968"/>
    </source>
</evidence>
<dbReference type="EMBL" id="DVLL01000023">
    <property type="protein sequence ID" value="HIT59523.1"/>
    <property type="molecule type" value="Genomic_DNA"/>
</dbReference>
<dbReference type="PIRSF" id="PIRSF005719">
    <property type="entry name" value="SMC"/>
    <property type="match status" value="1"/>
</dbReference>
<name>A0A9D1GVI1_9FIRM</name>
<comment type="subcellular location">
    <subcellularLocation>
        <location evidence="1 7">Cytoplasm</location>
    </subcellularLocation>
</comment>
<dbReference type="Pfam" id="PF06470">
    <property type="entry name" value="SMC_hinge"/>
    <property type="match status" value="1"/>
</dbReference>
<dbReference type="GO" id="GO:0030261">
    <property type="term" value="P:chromosome condensation"/>
    <property type="evidence" value="ECO:0007669"/>
    <property type="project" value="InterPro"/>
</dbReference>
<dbReference type="Proteomes" id="UP000824136">
    <property type="component" value="Unassembled WGS sequence"/>
</dbReference>
<dbReference type="GO" id="GO:0007062">
    <property type="term" value="P:sister chromatid cohesion"/>
    <property type="evidence" value="ECO:0007669"/>
    <property type="project" value="InterPro"/>
</dbReference>
<dbReference type="GO" id="GO:0007059">
    <property type="term" value="P:chromosome segregation"/>
    <property type="evidence" value="ECO:0007669"/>
    <property type="project" value="UniProtKB-UniRule"/>
</dbReference>
<comment type="subunit">
    <text evidence="7">Homodimer.</text>
</comment>
<dbReference type="AlphaFoldDB" id="A0A9D1GVI1"/>
<evidence type="ECO:0000256" key="2">
    <source>
        <dbReference type="ARBA" id="ARBA00022490"/>
    </source>
</evidence>
<evidence type="ECO:0000313" key="9">
    <source>
        <dbReference type="EMBL" id="HIT59523.1"/>
    </source>
</evidence>
<dbReference type="SUPFAM" id="SSF75553">
    <property type="entry name" value="Smc hinge domain"/>
    <property type="match status" value="1"/>
</dbReference>
<dbReference type="Gene3D" id="1.10.287.1490">
    <property type="match status" value="1"/>
</dbReference>
<dbReference type="GO" id="GO:0016887">
    <property type="term" value="F:ATP hydrolysis activity"/>
    <property type="evidence" value="ECO:0007669"/>
    <property type="project" value="InterPro"/>
</dbReference>
<dbReference type="GO" id="GO:0006260">
    <property type="term" value="P:DNA replication"/>
    <property type="evidence" value="ECO:0007669"/>
    <property type="project" value="UniProtKB-UniRule"/>
</dbReference>
<sequence>MYLKSLELHGFKSFPDKTTLEFGKGLTAIVGPNGSGKSNIGDAVRWVLGEQSSKMLRGGKMEDVIFGGTALRKSVSFATVTLNISNEDRSLGIDSDTVSVMRRLWRNGESEYLINGNQVRLKDVVELFMDTGLGRDGYYIIGQGRVADIVGSKSNERREIFEEAAGISKFRYKKEESERRLASAEDNILRLKDILSELEGRVEPLRIQSEKAKKYLVLAGERRDIEIAVWMYRLDEIKKSSNELENSLLVSNGEYELLTNEIEEYEAQAEELTLKRRQCASAAEDYRRRITALTEENATAAADIAVYKNNIRHYTEQVSEVNEQKNRLFEAESETAGRISLKKEEIARIEKDKLEVSEEVSGLEAELIRLNDESDRFSQELNGITSKLNLLYVRRSELRFSEESAQIAIRDAEDAAVKAKPLIEETRRRLAQTSEEIRRVRDGIADIQKTVEEHGNKLSGYNMLYSKKSAHLKEATEEYNNAGLNIRSLNSRRQMLEELENSMEGFSGSVKSVIAAGRSGRLRGVRGTVAGIITVDQKYSLAIETALGGGLQNIVVSDEDCAKAGIRFLKETNGGRATFLPLTSVKGNTLYEKGLDMAEGYVALASELVEADEEYTGIINSLLGRIVVAENIDLATSIAKKYGYKFRIITLDGQVINAGGSFTGGSASRTAGVLSRKNEIAQIIYKVTRLESKNAILKERLSSISAETEKLGFDIEAEKDIISNAEADKIRFEGEAKRLELVDEQLADRLTELSKAENESAEKIAKAREDSQGCLAELESIGAQISSLESKMSEFNLKSGEHKSIREEKSNQISDMRLRLVELEKDLQASKLSLETLLGGIESAKETAAGYDKKISELESEIEAQKLNISEREREVANSKAVIESLNLRIKEELASSLEHEKKENELRQLEKQKTERKEQISAELSRLNERLENLHKDSDAIVSQLWESYNLTVAQACEGAIKLDDISDATKRLNELKSKIRSLGSVNTEAIDEYKEVSERYEFMSGQLGDVTKSKAELEKLIADLTKSMREIFTESFNKINDNFKSIFVELFGGGRAELKLTDPENVLESGIEINVAPPGKVIKNLSLLSGGEQSFVAIAIYFAILKLRPSPFCILDEIEAALDDVNVTRYAQYLRNFTDTTQFILITHRRGTMEEADVLYGVTMQEKGVSKLLKMDVSQVSFTENN</sequence>
<feature type="coiled-coil region" evidence="7">
    <location>
        <begin position="167"/>
        <end position="201"/>
    </location>
</feature>
<keyword evidence="4 7" id="KW-0067">ATP-binding</keyword>
<feature type="domain" description="SMC hinge" evidence="8">
    <location>
        <begin position="523"/>
        <end position="639"/>
    </location>
</feature>
<dbReference type="InterPro" id="IPR011890">
    <property type="entry name" value="SMC_prok"/>
</dbReference>
<dbReference type="InterPro" id="IPR003395">
    <property type="entry name" value="RecF/RecN/SMC_N"/>
</dbReference>
<feature type="coiled-coil region" evidence="7">
    <location>
        <begin position="806"/>
        <end position="945"/>
    </location>
</feature>
<feature type="coiled-coil region" evidence="7">
    <location>
        <begin position="687"/>
        <end position="770"/>
    </location>
</feature>
<dbReference type="SUPFAM" id="SSF52540">
    <property type="entry name" value="P-loop containing nucleoside triphosphate hydrolases"/>
    <property type="match status" value="1"/>
</dbReference>
<evidence type="ECO:0000256" key="5">
    <source>
        <dbReference type="ARBA" id="ARBA00023054"/>
    </source>
</evidence>
<keyword evidence="6 7" id="KW-0238">DNA-binding</keyword>
<gene>
    <name evidence="7 9" type="primary">smc</name>
    <name evidence="9" type="ORF">IAC39_07435</name>
</gene>
<accession>A0A9D1GVI1</accession>
<feature type="coiled-coil region" evidence="7">
    <location>
        <begin position="248"/>
        <end position="380"/>
    </location>
</feature>
<dbReference type="GO" id="GO:0005737">
    <property type="term" value="C:cytoplasm"/>
    <property type="evidence" value="ECO:0007669"/>
    <property type="project" value="UniProtKB-SubCell"/>
</dbReference>
<comment type="function">
    <text evidence="7">Required for chromosome condensation and partitioning.</text>
</comment>